<dbReference type="Proteomes" id="UP001605036">
    <property type="component" value="Unassembled WGS sequence"/>
</dbReference>
<evidence type="ECO:0000313" key="2">
    <source>
        <dbReference type="EMBL" id="KAL2623095.1"/>
    </source>
</evidence>
<evidence type="ECO:0000256" key="1">
    <source>
        <dbReference type="SAM" id="Coils"/>
    </source>
</evidence>
<name>A0ABD1Y8S2_9MARC</name>
<gene>
    <name evidence="2" type="ORF">R1flu_003300</name>
</gene>
<sequence length="326" mass="37401">MSHSPNLDKLDQEASIQNIDRLVEALEMEATESRMSKCRKLFSEEASTSAVEVYQPLAEEASTSAVQPVGSSTSTTSECIIDLSTTGLRKLVDFPVKGECRRIVPPSEVEAEFLRQTSRKYKKDAWQDIAPWFGFSLTHSQPRSEGWIVDDFKKYSLEGHPDGYALDKQVRLVINQVQRMVGKANHSFCSTTLVLLVVAHVDPRMADYRPDWHMWISFEIRSSLGRGCKDKFSRGKFHEGWEESAEWDSEKRELVCEREALKEELNKAKEMAAEAEQRTEAIRLEKEALQQQYAKDKAEWERKNTQLIEEVGQLHEEKKRNSAREG</sequence>
<accession>A0ABD1Y8S2</accession>
<reference evidence="2 3" key="1">
    <citation type="submission" date="2024-09" db="EMBL/GenBank/DDBJ databases">
        <title>Chromosome-scale assembly of Riccia fluitans.</title>
        <authorList>
            <person name="Paukszto L."/>
            <person name="Sawicki J."/>
            <person name="Karawczyk K."/>
            <person name="Piernik-Szablinska J."/>
            <person name="Szczecinska M."/>
            <person name="Mazdziarz M."/>
        </authorList>
    </citation>
    <scope>NUCLEOTIDE SEQUENCE [LARGE SCALE GENOMIC DNA]</scope>
    <source>
        <strain evidence="2">Rf_01</strain>
        <tissue evidence="2">Aerial parts of the thallus</tissue>
    </source>
</reference>
<organism evidence="2 3">
    <name type="scientific">Riccia fluitans</name>
    <dbReference type="NCBI Taxonomy" id="41844"/>
    <lineage>
        <taxon>Eukaryota</taxon>
        <taxon>Viridiplantae</taxon>
        <taxon>Streptophyta</taxon>
        <taxon>Embryophyta</taxon>
        <taxon>Marchantiophyta</taxon>
        <taxon>Marchantiopsida</taxon>
        <taxon>Marchantiidae</taxon>
        <taxon>Marchantiales</taxon>
        <taxon>Ricciaceae</taxon>
        <taxon>Riccia</taxon>
    </lineage>
</organism>
<comment type="caution">
    <text evidence="2">The sequence shown here is derived from an EMBL/GenBank/DDBJ whole genome shotgun (WGS) entry which is preliminary data.</text>
</comment>
<dbReference type="EMBL" id="JBHFFA010000006">
    <property type="protein sequence ID" value="KAL2623095.1"/>
    <property type="molecule type" value="Genomic_DNA"/>
</dbReference>
<evidence type="ECO:0000313" key="3">
    <source>
        <dbReference type="Proteomes" id="UP001605036"/>
    </source>
</evidence>
<proteinExistence type="predicted"/>
<protein>
    <submittedName>
        <fullName evidence="2">Uncharacterized protein</fullName>
    </submittedName>
</protein>
<keyword evidence="1" id="KW-0175">Coiled coil</keyword>
<feature type="coiled-coil region" evidence="1">
    <location>
        <begin position="244"/>
        <end position="317"/>
    </location>
</feature>
<dbReference type="AlphaFoldDB" id="A0ABD1Y8S2"/>
<keyword evidence="3" id="KW-1185">Reference proteome</keyword>